<gene>
    <name evidence="3" type="ORF">R54767_00072</name>
</gene>
<keyword evidence="4" id="KW-1185">Reference proteome</keyword>
<keyword evidence="2" id="KW-0963">Cytoplasm</keyword>
<evidence type="ECO:0000256" key="1">
    <source>
        <dbReference type="ARBA" id="ARBA00004496"/>
    </source>
</evidence>
<evidence type="ECO:0000313" key="4">
    <source>
        <dbReference type="Proteomes" id="UP000789752"/>
    </source>
</evidence>
<dbReference type="PANTHER" id="PTHR31250">
    <property type="entry name" value="IQ DOMAIN-CONTAINING PROTEIN IQM3"/>
    <property type="match status" value="1"/>
</dbReference>
<dbReference type="EMBL" id="CAJQYY010000001">
    <property type="protein sequence ID" value="CAG4885743.1"/>
    <property type="molecule type" value="Genomic_DNA"/>
</dbReference>
<comment type="subcellular location">
    <subcellularLocation>
        <location evidence="1">Cytoplasm</location>
    </subcellularLocation>
</comment>
<accession>A0ABM8TX94</accession>
<evidence type="ECO:0000313" key="3">
    <source>
        <dbReference type="EMBL" id="CAG4885743.1"/>
    </source>
</evidence>
<proteinExistence type="predicted"/>
<dbReference type="RefSeq" id="WP_228973725.1">
    <property type="nucleotide sequence ID" value="NZ_CAJQYY010000001.1"/>
</dbReference>
<protein>
    <submittedName>
        <fullName evidence="3">Uncharacterized protein</fullName>
    </submittedName>
</protein>
<dbReference type="InterPro" id="IPR044159">
    <property type="entry name" value="IQM"/>
</dbReference>
<sequence length="393" mass="43638">MLNTQYPTFKTATAKNFARFKARGNNIRAVDTALKAYWDEMNGAADATREIACLNEIVLACKDWLKLKQGKSEFRTTTFTRTEEVRTLFIARRTAITNLGTEALRELYTRLQALGILTADLRGRIHFDSHKLAVLGSGAMVGARANNVKALQPMGADYQNERTSYLMSGKTQAISGSGVHATHTYVSRGIATNQDIGLPRDPGARQAIQAAAAKNVHNLTMEDFQILDQIGRQNMTSGDVNYLNKSERLRYIAIVGADGKLHDCNDQRITTQDRDVTAYAMDNYGTLYAKDADPLGGAMFFNHSSFNAGKDVISAGIVTIKDGALRTIDNNSGHYKPTRDNLHNCLEVLSSEGLNLQWTIVNLYVWVNGVKQEHRYYASDFLNDPNGRPFRIT</sequence>
<dbReference type="Proteomes" id="UP000789752">
    <property type="component" value="Unassembled WGS sequence"/>
</dbReference>
<organism evidence="3 4">
    <name type="scientific">Paraburkholderia gardini</name>
    <dbReference type="NCBI Taxonomy" id="2823469"/>
    <lineage>
        <taxon>Bacteria</taxon>
        <taxon>Pseudomonadati</taxon>
        <taxon>Pseudomonadota</taxon>
        <taxon>Betaproteobacteria</taxon>
        <taxon>Burkholderiales</taxon>
        <taxon>Burkholderiaceae</taxon>
        <taxon>Paraburkholderia</taxon>
    </lineage>
</organism>
<name>A0ABM8TX94_9BURK</name>
<reference evidence="3 4" key="1">
    <citation type="submission" date="2021-04" db="EMBL/GenBank/DDBJ databases">
        <authorList>
            <person name="Vanwijnsberghe S."/>
        </authorList>
    </citation>
    <scope>NUCLEOTIDE SEQUENCE [LARGE SCALE GENOMIC DNA]</scope>
    <source>
        <strain evidence="3 4">LMG 32171</strain>
    </source>
</reference>
<dbReference type="PANTHER" id="PTHR31250:SF27">
    <property type="entry name" value="IQ DOMAIN-CONTAINING PROTEIN IQM5"/>
    <property type="match status" value="1"/>
</dbReference>
<evidence type="ECO:0000256" key="2">
    <source>
        <dbReference type="ARBA" id="ARBA00022490"/>
    </source>
</evidence>
<comment type="caution">
    <text evidence="3">The sequence shown here is derived from an EMBL/GenBank/DDBJ whole genome shotgun (WGS) entry which is preliminary data.</text>
</comment>